<dbReference type="PROSITE" id="PS50127">
    <property type="entry name" value="UBC_2"/>
    <property type="match status" value="1"/>
</dbReference>
<evidence type="ECO:0000259" key="1">
    <source>
        <dbReference type="PROSITE" id="PS50127"/>
    </source>
</evidence>
<dbReference type="AlphaFoldDB" id="A0A9X0D6F3"/>
<sequence>MSADQQGSLLLKRQLAELTKHPTEGFSAGLIDDENLLKWELMVVGPPGHFLRGRLVQGALVFPKEYPQRPPKMRFISEFWHPNVHKDGEVCIFYSS</sequence>
<dbReference type="PANTHER" id="PTHR24067">
    <property type="entry name" value="UBIQUITIN-CONJUGATING ENZYME E2"/>
    <property type="match status" value="1"/>
</dbReference>
<reference evidence="2" key="1">
    <citation type="submission" date="2023-01" db="EMBL/GenBank/DDBJ databases">
        <title>Genome assembly of the deep-sea coral Lophelia pertusa.</title>
        <authorList>
            <person name="Herrera S."/>
            <person name="Cordes E."/>
        </authorList>
    </citation>
    <scope>NUCLEOTIDE SEQUENCE</scope>
    <source>
        <strain evidence="2">USNM1676648</strain>
        <tissue evidence="2">Polyp</tissue>
    </source>
</reference>
<evidence type="ECO:0000313" key="2">
    <source>
        <dbReference type="EMBL" id="KAJ7387388.1"/>
    </source>
</evidence>
<dbReference type="InterPro" id="IPR016135">
    <property type="entry name" value="UBQ-conjugating_enzyme/RWD"/>
</dbReference>
<dbReference type="SUPFAM" id="SSF54495">
    <property type="entry name" value="UBC-like"/>
    <property type="match status" value="1"/>
</dbReference>
<comment type="caution">
    <text evidence="2">The sequence shown here is derived from an EMBL/GenBank/DDBJ whole genome shotgun (WGS) entry which is preliminary data.</text>
</comment>
<proteinExistence type="predicted"/>
<evidence type="ECO:0000313" key="3">
    <source>
        <dbReference type="Proteomes" id="UP001163046"/>
    </source>
</evidence>
<dbReference type="Gene3D" id="3.10.110.10">
    <property type="entry name" value="Ubiquitin Conjugating Enzyme"/>
    <property type="match status" value="1"/>
</dbReference>
<dbReference type="OrthoDB" id="19692at2759"/>
<dbReference type="InterPro" id="IPR050113">
    <property type="entry name" value="Ub_conjugating_enzyme"/>
</dbReference>
<dbReference type="Pfam" id="PF00179">
    <property type="entry name" value="UQ_con"/>
    <property type="match status" value="1"/>
</dbReference>
<dbReference type="EMBL" id="MU825874">
    <property type="protein sequence ID" value="KAJ7387388.1"/>
    <property type="molecule type" value="Genomic_DNA"/>
</dbReference>
<gene>
    <name evidence="2" type="primary">UBE2G1</name>
    <name evidence="2" type="ORF">OS493_004382</name>
</gene>
<name>A0A9X0D6F3_9CNID</name>
<accession>A0A9X0D6F3</accession>
<dbReference type="Proteomes" id="UP001163046">
    <property type="component" value="Unassembled WGS sequence"/>
</dbReference>
<organism evidence="2 3">
    <name type="scientific">Desmophyllum pertusum</name>
    <dbReference type="NCBI Taxonomy" id="174260"/>
    <lineage>
        <taxon>Eukaryota</taxon>
        <taxon>Metazoa</taxon>
        <taxon>Cnidaria</taxon>
        <taxon>Anthozoa</taxon>
        <taxon>Hexacorallia</taxon>
        <taxon>Scleractinia</taxon>
        <taxon>Caryophylliina</taxon>
        <taxon>Caryophylliidae</taxon>
        <taxon>Desmophyllum</taxon>
    </lineage>
</organism>
<protein>
    <submittedName>
        <fullName evidence="2">Ubiquitin-conjugating enzyme E2 G1</fullName>
    </submittedName>
</protein>
<keyword evidence="3" id="KW-1185">Reference proteome</keyword>
<dbReference type="InterPro" id="IPR000608">
    <property type="entry name" value="UBC"/>
</dbReference>
<feature type="domain" description="UBC core" evidence="1">
    <location>
        <begin position="6"/>
        <end position="96"/>
    </location>
</feature>